<dbReference type="Gene3D" id="2.40.170.20">
    <property type="entry name" value="TonB-dependent receptor, beta-barrel domain"/>
    <property type="match status" value="1"/>
</dbReference>
<dbReference type="PANTHER" id="PTHR30069">
    <property type="entry name" value="TONB-DEPENDENT OUTER MEMBRANE RECEPTOR"/>
    <property type="match status" value="1"/>
</dbReference>
<evidence type="ECO:0000256" key="3">
    <source>
        <dbReference type="ARBA" id="ARBA00022452"/>
    </source>
</evidence>
<organism evidence="14 15">
    <name type="scientific">Sphingobacterium micropteri</name>
    <dbReference type="NCBI Taxonomy" id="2763501"/>
    <lineage>
        <taxon>Bacteria</taxon>
        <taxon>Pseudomonadati</taxon>
        <taxon>Bacteroidota</taxon>
        <taxon>Sphingobacteriia</taxon>
        <taxon>Sphingobacteriales</taxon>
        <taxon>Sphingobacteriaceae</taxon>
        <taxon>Sphingobacterium</taxon>
    </lineage>
</organism>
<keyword evidence="8 14" id="KW-0675">Receptor</keyword>
<proteinExistence type="inferred from homology"/>
<dbReference type="Pfam" id="PF13715">
    <property type="entry name" value="CarbopepD_reg_2"/>
    <property type="match status" value="1"/>
</dbReference>
<dbReference type="Proteomes" id="UP000602759">
    <property type="component" value="Unassembled WGS sequence"/>
</dbReference>
<dbReference type="Gene3D" id="2.60.40.1120">
    <property type="entry name" value="Carboxypeptidase-like, regulatory domain"/>
    <property type="match status" value="1"/>
</dbReference>
<keyword evidence="4 10" id="KW-0812">Transmembrane</keyword>
<evidence type="ECO:0000256" key="1">
    <source>
        <dbReference type="ARBA" id="ARBA00004571"/>
    </source>
</evidence>
<keyword evidence="6 11" id="KW-0798">TonB box</keyword>
<dbReference type="SUPFAM" id="SSF49464">
    <property type="entry name" value="Carboxypeptidase regulatory domain-like"/>
    <property type="match status" value="1"/>
</dbReference>
<evidence type="ECO:0000256" key="10">
    <source>
        <dbReference type="PROSITE-ProRule" id="PRU01360"/>
    </source>
</evidence>
<evidence type="ECO:0000256" key="8">
    <source>
        <dbReference type="ARBA" id="ARBA00023170"/>
    </source>
</evidence>
<dbReference type="InterPro" id="IPR039426">
    <property type="entry name" value="TonB-dep_rcpt-like"/>
</dbReference>
<dbReference type="InterPro" id="IPR000531">
    <property type="entry name" value="Beta-barrel_TonB"/>
</dbReference>
<dbReference type="SUPFAM" id="SSF56935">
    <property type="entry name" value="Porins"/>
    <property type="match status" value="1"/>
</dbReference>
<keyword evidence="2 10" id="KW-0813">Transport</keyword>
<feature type="domain" description="TonB-dependent receptor plug" evidence="13">
    <location>
        <begin position="157"/>
        <end position="250"/>
    </location>
</feature>
<comment type="similarity">
    <text evidence="10 11">Belongs to the TonB-dependent receptor family.</text>
</comment>
<dbReference type="PROSITE" id="PS52016">
    <property type="entry name" value="TONB_DEPENDENT_REC_3"/>
    <property type="match status" value="1"/>
</dbReference>
<name>A0ABR7YJA3_9SPHI</name>
<evidence type="ECO:0000259" key="12">
    <source>
        <dbReference type="Pfam" id="PF00593"/>
    </source>
</evidence>
<dbReference type="Pfam" id="PF07715">
    <property type="entry name" value="Plug"/>
    <property type="match status" value="1"/>
</dbReference>
<keyword evidence="3 10" id="KW-1134">Transmembrane beta strand</keyword>
<dbReference type="PANTHER" id="PTHR30069:SF29">
    <property type="entry name" value="HEMOGLOBIN AND HEMOGLOBIN-HAPTOGLOBIN-BINDING PROTEIN 1-RELATED"/>
    <property type="match status" value="1"/>
</dbReference>
<protein>
    <submittedName>
        <fullName evidence="14">TonB-dependent receptor</fullName>
    </submittedName>
</protein>
<evidence type="ECO:0000256" key="4">
    <source>
        <dbReference type="ARBA" id="ARBA00022692"/>
    </source>
</evidence>
<keyword evidence="9 10" id="KW-0998">Cell outer membrane</keyword>
<dbReference type="RefSeq" id="WP_190992399.1">
    <property type="nucleotide sequence ID" value="NZ_JACOIK010000001.1"/>
</dbReference>
<evidence type="ECO:0000256" key="11">
    <source>
        <dbReference type="RuleBase" id="RU003357"/>
    </source>
</evidence>
<dbReference type="InterPro" id="IPR012910">
    <property type="entry name" value="Plug_dom"/>
</dbReference>
<evidence type="ECO:0000256" key="7">
    <source>
        <dbReference type="ARBA" id="ARBA00023136"/>
    </source>
</evidence>
<dbReference type="EMBL" id="JACOIK010000001">
    <property type="protein sequence ID" value="MBD1431375.1"/>
    <property type="molecule type" value="Genomic_DNA"/>
</dbReference>
<accession>A0ABR7YJA3</accession>
<dbReference type="Gene3D" id="2.170.130.10">
    <property type="entry name" value="TonB-dependent receptor, plug domain"/>
    <property type="match status" value="1"/>
</dbReference>
<evidence type="ECO:0000256" key="2">
    <source>
        <dbReference type="ARBA" id="ARBA00022448"/>
    </source>
</evidence>
<dbReference type="Pfam" id="PF00593">
    <property type="entry name" value="TonB_dep_Rec_b-barrel"/>
    <property type="match status" value="1"/>
</dbReference>
<evidence type="ECO:0000313" key="15">
    <source>
        <dbReference type="Proteomes" id="UP000602759"/>
    </source>
</evidence>
<keyword evidence="5" id="KW-0732">Signal</keyword>
<gene>
    <name evidence="14" type="ORF">H8B06_00935</name>
</gene>
<evidence type="ECO:0000256" key="6">
    <source>
        <dbReference type="ARBA" id="ARBA00023077"/>
    </source>
</evidence>
<dbReference type="InterPro" id="IPR008969">
    <property type="entry name" value="CarboxyPept-like_regulatory"/>
</dbReference>
<reference evidence="14 15" key="1">
    <citation type="submission" date="2020-08" db="EMBL/GenBank/DDBJ databases">
        <title>Sphingobacterium sp. DN00404 isolated from aquaculture water.</title>
        <authorList>
            <person name="Zhang M."/>
        </authorList>
    </citation>
    <scope>NUCLEOTIDE SEQUENCE [LARGE SCALE GENOMIC DNA]</scope>
    <source>
        <strain evidence="14 15">DN00404</strain>
    </source>
</reference>
<sequence>MISGIRTSLSLWLASMFITVICVGNSGSIQQSIYIEGHVLTENLQPIPNVSVVLKQNQKIKTKTDADGHFALAVISGQNTLVFTHTSYDLFETTVNIHHDIDKRHYNIYLKEKRIELQEVIVSHHTLSSNQPIEKIKMEHKQIAGGTSVAVMTPEVQRLETIKDALKYEPGVVIQELFGANDQPRLSIRGSGIQSNPQRRGVYLLQDGIPTNFADGSFIIGVMDPAVSESIEVYKGANALRYGASTLGGAVNFNSRTGRHSPGIQVKAEAGSYGYGQLNAFLGDAWEDKDAFLSISTSRQDGFRQHNQNRKLNIAGNFGYRISPNIDNRTYLNYSYIHFDVPGPLTMSMLRDDPSQINTGIALPYYMGPNIARDKPGREAAVIRIANRTAFRLSAQTDLTASLYYQYIDDRFAFPIVLSTNRSFGNDYGLSIQTVHRRHNATLTAGLLASSGRIDRHGHINRDGLDSYMFSKDKLNALNLTLYTEYAHRFSDRFHLIGNLQAVTNERNSKDVFRNPELRPWYSHSSHKYRYFHSEDISLDQRYFAFNPRIGAIYNTGNNNDIQFFGNISRSYEPPTFDELVGTKVGSNINTSPKELFAVKLDKQSSYTAELGSRHEGTRYGWNISLYHSWVKNELLEVKDFVLGVKQTKNYPNTIHQGVEAGLMAVPIQGLLDVSGKDLLMLRAMYTFSNFYFNTGEYKGNKLAGVPPHYLTGSVEYSYPGKFFVSLNAESQPQKAPIDHSNTVYQPTYTVFGLRLGVEGWKNFSFYIDGKNILNKSYASSYVISDQILLPPIPFPQFTVDNLAFFMPGQKRAIYVGLSYTLK</sequence>
<keyword evidence="15" id="KW-1185">Reference proteome</keyword>
<comment type="subcellular location">
    <subcellularLocation>
        <location evidence="1 10">Cell outer membrane</location>
        <topology evidence="1 10">Multi-pass membrane protein</topology>
    </subcellularLocation>
</comment>
<evidence type="ECO:0000256" key="5">
    <source>
        <dbReference type="ARBA" id="ARBA00022729"/>
    </source>
</evidence>
<evidence type="ECO:0000259" key="13">
    <source>
        <dbReference type="Pfam" id="PF07715"/>
    </source>
</evidence>
<evidence type="ECO:0000313" key="14">
    <source>
        <dbReference type="EMBL" id="MBD1431375.1"/>
    </source>
</evidence>
<comment type="caution">
    <text evidence="14">The sequence shown here is derived from an EMBL/GenBank/DDBJ whole genome shotgun (WGS) entry which is preliminary data.</text>
</comment>
<keyword evidence="7 10" id="KW-0472">Membrane</keyword>
<feature type="domain" description="TonB-dependent receptor-like beta-barrel" evidence="12">
    <location>
        <begin position="325"/>
        <end position="773"/>
    </location>
</feature>
<evidence type="ECO:0000256" key="9">
    <source>
        <dbReference type="ARBA" id="ARBA00023237"/>
    </source>
</evidence>
<dbReference type="InterPro" id="IPR037066">
    <property type="entry name" value="Plug_dom_sf"/>
</dbReference>
<dbReference type="InterPro" id="IPR036942">
    <property type="entry name" value="Beta-barrel_TonB_sf"/>
</dbReference>